<feature type="compositionally biased region" description="Low complexity" evidence="1">
    <location>
        <begin position="350"/>
        <end position="407"/>
    </location>
</feature>
<feature type="region of interest" description="Disordered" evidence="1">
    <location>
        <begin position="1"/>
        <end position="29"/>
    </location>
</feature>
<feature type="region of interest" description="Disordered" evidence="1">
    <location>
        <begin position="171"/>
        <end position="192"/>
    </location>
</feature>
<dbReference type="RefSeq" id="XP_018733954.1">
    <property type="nucleotide sequence ID" value="XM_018881355.1"/>
</dbReference>
<evidence type="ECO:0000259" key="3">
    <source>
        <dbReference type="SMART" id="SM01042"/>
    </source>
</evidence>
<dbReference type="GO" id="GO:0031965">
    <property type="term" value="C:nuclear membrane"/>
    <property type="evidence" value="ECO:0007669"/>
    <property type="project" value="InterPro"/>
</dbReference>
<feature type="compositionally biased region" description="Polar residues" evidence="1">
    <location>
        <begin position="13"/>
        <end position="26"/>
    </location>
</feature>
<dbReference type="Proteomes" id="UP000189580">
    <property type="component" value="Chromosome c"/>
</dbReference>
<feature type="compositionally biased region" description="Polar residues" evidence="1">
    <location>
        <begin position="89"/>
        <end position="109"/>
    </location>
</feature>
<dbReference type="OrthoDB" id="5961at2759"/>
<feature type="compositionally biased region" description="Low complexity" evidence="1">
    <location>
        <begin position="447"/>
        <end position="471"/>
    </location>
</feature>
<evidence type="ECO:0000256" key="1">
    <source>
        <dbReference type="SAM" id="MobiDB-lite"/>
    </source>
</evidence>
<evidence type="ECO:0000313" key="4">
    <source>
        <dbReference type="EMBL" id="ANB11477.1"/>
    </source>
</evidence>
<keyword evidence="2" id="KW-0472">Membrane</keyword>
<dbReference type="PANTHER" id="PTHR28136:SF1">
    <property type="entry name" value="NUCLEUS EXPORT PROTEIN BRL1"/>
    <property type="match status" value="1"/>
</dbReference>
<feature type="transmembrane region" description="Helical" evidence="2">
    <location>
        <begin position="496"/>
        <end position="517"/>
    </location>
</feature>
<proteinExistence type="predicted"/>
<accession>A0A161HHA2</accession>
<dbReference type="AlphaFoldDB" id="A0A161HHA2"/>
<organism evidence="4 5">
    <name type="scientific">Sugiyamaella lignohabitans</name>
    <dbReference type="NCBI Taxonomy" id="796027"/>
    <lineage>
        <taxon>Eukaryota</taxon>
        <taxon>Fungi</taxon>
        <taxon>Dikarya</taxon>
        <taxon>Ascomycota</taxon>
        <taxon>Saccharomycotina</taxon>
        <taxon>Dipodascomycetes</taxon>
        <taxon>Dipodascales</taxon>
        <taxon>Trichomonascaceae</taxon>
        <taxon>Sugiyamaella</taxon>
    </lineage>
</organism>
<feature type="compositionally biased region" description="Polar residues" evidence="1">
    <location>
        <begin position="276"/>
        <end position="287"/>
    </location>
</feature>
<sequence length="653" mass="74280">MAEAHESYEFRETSSCPSINIGTGSERSGMELESSFGTIYTDVTDGQDDDQSVIRNINSSVDYSRGSQWVENRNQMKNENRNPTKNENSRSGIINKNASYSDYNGSSRAVTQYDTDSNIGDMKSSSLSQLLKGDVSWSPLRSETGLSYVQETSTPVSEKSIQSTLNDPILQQSTPEHKYGSPVTGSKSPRRVLKSVSPNIVARRAIHRTKPVVRHSPHHLRSRNSISRFHRSFEVEGPVIVSPRHTVNIVREASQCSLSREQIHYLRTRQQQQQQKNESQNPISINRSQTPSSSIADSSSTSFTGFVKRRPRVDSSLHSSPPVPNYANLLLRNRPHLSNTSGDISNSDGSFQSHFYSHSSSFNQQQHQSYQSYQSYQSRQQYQQYQQYQPYQSHDSYQQYQSHQSYQPRNSTHQNYPTEASDNYSQYDDSSILTDSSYYTPSYDQTDSMMSQQESYYSQPQPQPQSQPSDSNNWQEAPPLFMNPDLPSILSSYLQLSFNFGMMSLLIYSIWIFLITVQHDVENKIQEYSADILAEIAQCSKEYIGNNCMPHKRVPALETTCNNWEKCMNQDPMLIGRARVSAETFGEIINSFLNPIGLRSMCFLILAFIGSFILVNLSLSHHPHSARTPKTKRPRRKPPAQPVVIFTTPRTSR</sequence>
<dbReference type="Pfam" id="PF10104">
    <property type="entry name" value="Brr6_like_C_C"/>
    <property type="match status" value="1"/>
</dbReference>
<dbReference type="GO" id="GO:0055088">
    <property type="term" value="P:lipid homeostasis"/>
    <property type="evidence" value="ECO:0007669"/>
    <property type="project" value="InterPro"/>
</dbReference>
<feature type="compositionally biased region" description="Basic and acidic residues" evidence="1">
    <location>
        <begin position="1"/>
        <end position="12"/>
    </location>
</feature>
<gene>
    <name evidence="4" type="primary">BRR6</name>
    <name evidence="4" type="ORF">AWJ20_4289</name>
</gene>
<feature type="compositionally biased region" description="Low complexity" evidence="1">
    <location>
        <begin position="288"/>
        <end position="303"/>
    </location>
</feature>
<dbReference type="KEGG" id="slb:AWJ20_4289"/>
<dbReference type="GO" id="GO:0006998">
    <property type="term" value="P:nuclear envelope organization"/>
    <property type="evidence" value="ECO:0007669"/>
    <property type="project" value="InterPro"/>
</dbReference>
<dbReference type="InterPro" id="IPR018767">
    <property type="entry name" value="Brl1/Brr6_dom"/>
</dbReference>
<dbReference type="SMART" id="SM01042">
    <property type="entry name" value="Brr6_like_C_C"/>
    <property type="match status" value="1"/>
</dbReference>
<feature type="compositionally biased region" description="Polar residues" evidence="1">
    <location>
        <begin position="408"/>
        <end position="446"/>
    </location>
</feature>
<evidence type="ECO:0000256" key="2">
    <source>
        <dbReference type="SAM" id="Phobius"/>
    </source>
</evidence>
<feature type="compositionally biased region" description="Basic residues" evidence="1">
    <location>
        <begin position="624"/>
        <end position="638"/>
    </location>
</feature>
<feature type="domain" description="Brl1/Brr6" evidence="3">
    <location>
        <begin position="490"/>
        <end position="627"/>
    </location>
</feature>
<feature type="compositionally biased region" description="Basic and acidic residues" evidence="1">
    <location>
        <begin position="74"/>
        <end position="88"/>
    </location>
</feature>
<reference evidence="4 5" key="1">
    <citation type="submission" date="2016-02" db="EMBL/GenBank/DDBJ databases">
        <title>Complete genome sequence and transcriptome regulation of the pentose utilising yeast Sugiyamaella lignohabitans.</title>
        <authorList>
            <person name="Bellasio M."/>
            <person name="Peymann A."/>
            <person name="Valli M."/>
            <person name="Sipitzky M."/>
            <person name="Graf A."/>
            <person name="Sauer M."/>
            <person name="Marx H."/>
            <person name="Mattanovich D."/>
        </authorList>
    </citation>
    <scope>NUCLEOTIDE SEQUENCE [LARGE SCALE GENOMIC DNA]</scope>
    <source>
        <strain evidence="4 5">CBS 10342</strain>
    </source>
</reference>
<keyword evidence="2" id="KW-0812">Transmembrane</keyword>
<evidence type="ECO:0000313" key="5">
    <source>
        <dbReference type="Proteomes" id="UP000189580"/>
    </source>
</evidence>
<feature type="region of interest" description="Disordered" evidence="1">
    <location>
        <begin position="338"/>
        <end position="478"/>
    </location>
</feature>
<dbReference type="EMBL" id="CP014500">
    <property type="protein sequence ID" value="ANB11477.1"/>
    <property type="molecule type" value="Genomic_DNA"/>
</dbReference>
<name>A0A161HHA2_9ASCO</name>
<feature type="region of interest" description="Disordered" evidence="1">
    <location>
        <begin position="267"/>
        <end position="303"/>
    </location>
</feature>
<dbReference type="InterPro" id="IPR040202">
    <property type="entry name" value="Brl1/Brr6"/>
</dbReference>
<keyword evidence="2" id="KW-1133">Transmembrane helix</keyword>
<protein>
    <submittedName>
        <fullName evidence="4">Brr6p</fullName>
    </submittedName>
</protein>
<keyword evidence="5" id="KW-1185">Reference proteome</keyword>
<feature type="compositionally biased region" description="Polar residues" evidence="1">
    <location>
        <begin position="338"/>
        <end position="349"/>
    </location>
</feature>
<feature type="region of interest" description="Disordered" evidence="1">
    <location>
        <begin position="74"/>
        <end position="109"/>
    </location>
</feature>
<dbReference type="GeneID" id="30036404"/>
<dbReference type="PANTHER" id="PTHR28136">
    <property type="entry name" value="NUCLEUS EXPORT PROTEIN BRR6"/>
    <property type="match status" value="1"/>
</dbReference>
<feature type="region of interest" description="Disordered" evidence="1">
    <location>
        <begin position="624"/>
        <end position="653"/>
    </location>
</feature>
<feature type="transmembrane region" description="Helical" evidence="2">
    <location>
        <begin position="601"/>
        <end position="619"/>
    </location>
</feature>